<dbReference type="GO" id="GO:0055085">
    <property type="term" value="P:transmembrane transport"/>
    <property type="evidence" value="ECO:0007669"/>
    <property type="project" value="InterPro"/>
</dbReference>
<evidence type="ECO:0000256" key="3">
    <source>
        <dbReference type="ARBA" id="ARBA00022475"/>
    </source>
</evidence>
<dbReference type="RefSeq" id="WP_038697358.1">
    <property type="nucleotide sequence ID" value="NZ_CP009286.1"/>
</dbReference>
<protein>
    <submittedName>
        <fullName evidence="9">ABC transporter permease</fullName>
    </submittedName>
</protein>
<evidence type="ECO:0000313" key="9">
    <source>
        <dbReference type="EMBL" id="AIQ64804.1"/>
    </source>
</evidence>
<comment type="subcellular location">
    <subcellularLocation>
        <location evidence="1 7">Cell membrane</location>
        <topology evidence="1 7">Multi-pass membrane protein</topology>
    </subcellularLocation>
</comment>
<evidence type="ECO:0000256" key="2">
    <source>
        <dbReference type="ARBA" id="ARBA00022448"/>
    </source>
</evidence>
<reference evidence="9 10" key="1">
    <citation type="submission" date="2014-08" db="EMBL/GenBank/DDBJ databases">
        <title>Comparative genomics of the Paenibacillus odorifer group.</title>
        <authorList>
            <person name="den Bakker H.C."/>
            <person name="Tsai Y.-C."/>
            <person name="Martin N."/>
            <person name="Korlach J."/>
            <person name="Wiedmann M."/>
        </authorList>
    </citation>
    <scope>NUCLEOTIDE SEQUENCE [LARGE SCALE GENOMIC DNA]</scope>
    <source>
        <strain evidence="9 10">DSM 14472</strain>
    </source>
</reference>
<proteinExistence type="inferred from homology"/>
<dbReference type="CDD" id="cd06261">
    <property type="entry name" value="TM_PBP2"/>
    <property type="match status" value="1"/>
</dbReference>
<accession>A0A089N7N3</accession>
<dbReference type="Proteomes" id="UP000029507">
    <property type="component" value="Chromosome"/>
</dbReference>
<evidence type="ECO:0000256" key="7">
    <source>
        <dbReference type="RuleBase" id="RU363032"/>
    </source>
</evidence>
<feature type="transmembrane region" description="Helical" evidence="7">
    <location>
        <begin position="136"/>
        <end position="159"/>
    </location>
</feature>
<dbReference type="Gene3D" id="1.10.3720.10">
    <property type="entry name" value="MetI-like"/>
    <property type="match status" value="1"/>
</dbReference>
<keyword evidence="6 7" id="KW-0472">Membrane</keyword>
<dbReference type="STRING" id="169760.PSTEL_18475"/>
<dbReference type="HOGENOM" id="CLU_016047_1_2_9"/>
<dbReference type="AlphaFoldDB" id="A0A089N7N3"/>
<sequence>MSRTFSKTLGGGILTLYAFIVAAPLYFVAASAFKGSVGFFANPLGLPRPFTLDNFTGVLQGQPMLRYFLNTVLVTAGTLMSALLLGSLISYAIFRLGGRSGSVLFSLFAAGLIVPSQVNMLPLYALVRQVGGSDRLFSLVIVSASTLLPLTVFMLTGFMKLLSRELMEAGCLDGCREWTLFWRIALPLTAPSIAATAAFLLVIVWNDLLMPMLLLSSKSKLTLPLALLEFRGEYVTNYPMLLAGILMTALPLAIVFVLLQPYFVTGLTEGALKG</sequence>
<organism evidence="9 10">
    <name type="scientific">Paenibacillus stellifer</name>
    <dbReference type="NCBI Taxonomy" id="169760"/>
    <lineage>
        <taxon>Bacteria</taxon>
        <taxon>Bacillati</taxon>
        <taxon>Bacillota</taxon>
        <taxon>Bacilli</taxon>
        <taxon>Bacillales</taxon>
        <taxon>Paenibacillaceae</taxon>
        <taxon>Paenibacillus</taxon>
    </lineage>
</organism>
<feature type="transmembrane region" description="Helical" evidence="7">
    <location>
        <begin position="67"/>
        <end position="91"/>
    </location>
</feature>
<dbReference type="EMBL" id="CP009286">
    <property type="protein sequence ID" value="AIQ64804.1"/>
    <property type="molecule type" value="Genomic_DNA"/>
</dbReference>
<dbReference type="PANTHER" id="PTHR43744">
    <property type="entry name" value="ABC TRANSPORTER PERMEASE PROTEIN MG189-RELATED-RELATED"/>
    <property type="match status" value="1"/>
</dbReference>
<keyword evidence="3" id="KW-1003">Cell membrane</keyword>
<evidence type="ECO:0000256" key="1">
    <source>
        <dbReference type="ARBA" id="ARBA00004651"/>
    </source>
</evidence>
<dbReference type="GO" id="GO:0005886">
    <property type="term" value="C:plasma membrane"/>
    <property type="evidence" value="ECO:0007669"/>
    <property type="project" value="UniProtKB-SubCell"/>
</dbReference>
<keyword evidence="4 7" id="KW-0812">Transmembrane</keyword>
<dbReference type="PANTHER" id="PTHR43744:SF12">
    <property type="entry name" value="ABC TRANSPORTER PERMEASE PROTEIN MG189-RELATED"/>
    <property type="match status" value="1"/>
</dbReference>
<feature type="transmembrane region" description="Helical" evidence="7">
    <location>
        <begin position="12"/>
        <end position="33"/>
    </location>
</feature>
<evidence type="ECO:0000256" key="4">
    <source>
        <dbReference type="ARBA" id="ARBA00022692"/>
    </source>
</evidence>
<evidence type="ECO:0000259" key="8">
    <source>
        <dbReference type="PROSITE" id="PS50928"/>
    </source>
</evidence>
<dbReference type="Pfam" id="PF00528">
    <property type="entry name" value="BPD_transp_1"/>
    <property type="match status" value="1"/>
</dbReference>
<keyword evidence="5 7" id="KW-1133">Transmembrane helix</keyword>
<dbReference type="InterPro" id="IPR035906">
    <property type="entry name" value="MetI-like_sf"/>
</dbReference>
<gene>
    <name evidence="9" type="ORF">PSTEL_18475</name>
</gene>
<keyword evidence="2 7" id="KW-0813">Transport</keyword>
<name>A0A089N7N3_9BACL</name>
<feature type="transmembrane region" description="Helical" evidence="7">
    <location>
        <begin position="180"/>
        <end position="205"/>
    </location>
</feature>
<evidence type="ECO:0000256" key="6">
    <source>
        <dbReference type="ARBA" id="ARBA00023136"/>
    </source>
</evidence>
<feature type="transmembrane region" description="Helical" evidence="7">
    <location>
        <begin position="103"/>
        <end position="124"/>
    </location>
</feature>
<dbReference type="InterPro" id="IPR000515">
    <property type="entry name" value="MetI-like"/>
</dbReference>
<comment type="similarity">
    <text evidence="7">Belongs to the binding-protein-dependent transport system permease family.</text>
</comment>
<feature type="domain" description="ABC transmembrane type-1" evidence="8">
    <location>
        <begin position="68"/>
        <end position="259"/>
    </location>
</feature>
<keyword evidence="10" id="KW-1185">Reference proteome</keyword>
<dbReference type="PROSITE" id="PS50928">
    <property type="entry name" value="ABC_TM1"/>
    <property type="match status" value="1"/>
</dbReference>
<feature type="transmembrane region" description="Helical" evidence="7">
    <location>
        <begin position="238"/>
        <end position="259"/>
    </location>
</feature>
<dbReference type="SUPFAM" id="SSF161098">
    <property type="entry name" value="MetI-like"/>
    <property type="match status" value="1"/>
</dbReference>
<evidence type="ECO:0000313" key="10">
    <source>
        <dbReference type="Proteomes" id="UP000029507"/>
    </source>
</evidence>
<dbReference type="KEGG" id="pste:PSTEL_18475"/>
<evidence type="ECO:0000256" key="5">
    <source>
        <dbReference type="ARBA" id="ARBA00022989"/>
    </source>
</evidence>